<feature type="transmembrane region" description="Helical" evidence="1">
    <location>
        <begin position="63"/>
        <end position="81"/>
    </location>
</feature>
<organism evidence="2 3">
    <name type="scientific">Aspergillus violaceofuscus (strain CBS 115571)</name>
    <dbReference type="NCBI Taxonomy" id="1450538"/>
    <lineage>
        <taxon>Eukaryota</taxon>
        <taxon>Fungi</taxon>
        <taxon>Dikarya</taxon>
        <taxon>Ascomycota</taxon>
        <taxon>Pezizomycotina</taxon>
        <taxon>Eurotiomycetes</taxon>
        <taxon>Eurotiomycetidae</taxon>
        <taxon>Eurotiales</taxon>
        <taxon>Aspergillaceae</taxon>
        <taxon>Aspergillus</taxon>
    </lineage>
</organism>
<proteinExistence type="predicted"/>
<sequence length="163" mass="18078">MPFTRPSTTPDHNESNLEAIERYSTNLKGVNLSNQPEDEQSTVNREVTPHALHSTPSSEQQQIYHAIAALIFGLAFFFGVCRSPFNHPIPFCLSRVILPIFPALCSLSPGNNSPVQIFSYTTKCILLIQYIVRTGKSATGVKRNIKNKQQRGPRSGVKIPISV</sequence>
<evidence type="ECO:0000313" key="3">
    <source>
        <dbReference type="Proteomes" id="UP000249829"/>
    </source>
</evidence>
<keyword evidence="1" id="KW-0812">Transmembrane</keyword>
<name>A0A2V5HCV8_ASPV1</name>
<dbReference type="Proteomes" id="UP000249829">
    <property type="component" value="Unassembled WGS sequence"/>
</dbReference>
<gene>
    <name evidence="2" type="ORF">BO99DRAFT_34099</name>
</gene>
<keyword evidence="1" id="KW-1133">Transmembrane helix</keyword>
<dbReference type="AlphaFoldDB" id="A0A2V5HCV8"/>
<reference evidence="2 3" key="1">
    <citation type="submission" date="2018-02" db="EMBL/GenBank/DDBJ databases">
        <title>The genomes of Aspergillus section Nigri reveals drivers in fungal speciation.</title>
        <authorList>
            <consortium name="DOE Joint Genome Institute"/>
            <person name="Vesth T.C."/>
            <person name="Nybo J."/>
            <person name="Theobald S."/>
            <person name="Brandl J."/>
            <person name="Frisvad J.C."/>
            <person name="Nielsen K.F."/>
            <person name="Lyhne E.K."/>
            <person name="Kogle M.E."/>
            <person name="Kuo A."/>
            <person name="Riley R."/>
            <person name="Clum A."/>
            <person name="Nolan M."/>
            <person name="Lipzen A."/>
            <person name="Salamov A."/>
            <person name="Henrissat B."/>
            <person name="Wiebenga A."/>
            <person name="De vries R.P."/>
            <person name="Grigoriev I.V."/>
            <person name="Mortensen U.H."/>
            <person name="Andersen M.R."/>
            <person name="Baker S.E."/>
        </authorList>
    </citation>
    <scope>NUCLEOTIDE SEQUENCE [LARGE SCALE GENOMIC DNA]</scope>
    <source>
        <strain evidence="2 3">CBS 115571</strain>
    </source>
</reference>
<keyword evidence="3" id="KW-1185">Reference proteome</keyword>
<dbReference type="EMBL" id="KZ825112">
    <property type="protein sequence ID" value="PYI22195.1"/>
    <property type="molecule type" value="Genomic_DNA"/>
</dbReference>
<evidence type="ECO:0000313" key="2">
    <source>
        <dbReference type="EMBL" id="PYI22195.1"/>
    </source>
</evidence>
<accession>A0A2V5HCV8</accession>
<evidence type="ECO:0000256" key="1">
    <source>
        <dbReference type="SAM" id="Phobius"/>
    </source>
</evidence>
<protein>
    <submittedName>
        <fullName evidence="2">Uncharacterized protein</fullName>
    </submittedName>
</protein>
<keyword evidence="1" id="KW-0472">Membrane</keyword>